<keyword evidence="1" id="KW-0614">Plasmid</keyword>
<dbReference type="Proteomes" id="UP000000268">
    <property type="component" value="Plasmid pREB1"/>
</dbReference>
<geneLocation type="plasmid" evidence="1 2">
    <name>pREB1</name>
</geneLocation>
<evidence type="ECO:0000313" key="1">
    <source>
        <dbReference type="EMBL" id="ABW31449.1"/>
    </source>
</evidence>
<keyword evidence="2" id="KW-1185">Reference proteome</keyword>
<dbReference type="HOGENOM" id="CLU_216171_0_0_3"/>
<name>A8ZKY1_ACAM1</name>
<organism evidence="1 2">
    <name type="scientific">Acaryochloris marina (strain MBIC 11017)</name>
    <dbReference type="NCBI Taxonomy" id="329726"/>
    <lineage>
        <taxon>Bacteria</taxon>
        <taxon>Bacillati</taxon>
        <taxon>Cyanobacteriota</taxon>
        <taxon>Cyanophyceae</taxon>
        <taxon>Acaryochloridales</taxon>
        <taxon>Acaryochloridaceae</taxon>
        <taxon>Acaryochloris</taxon>
    </lineage>
</organism>
<proteinExistence type="predicted"/>
<reference evidence="1 2" key="1">
    <citation type="journal article" date="2008" name="Proc. Natl. Acad. Sci. U.S.A.">
        <title>Niche adaptation and genome expansion in the chlorophyll d-producing cyanobacterium Acaryochloris marina.</title>
        <authorList>
            <person name="Swingley W.D."/>
            <person name="Chen M."/>
            <person name="Cheung P.C."/>
            <person name="Conrad A.L."/>
            <person name="Dejesa L.C."/>
            <person name="Hao J."/>
            <person name="Honchak B.M."/>
            <person name="Karbach L.E."/>
            <person name="Kurdoglu A."/>
            <person name="Lahiri S."/>
            <person name="Mastrian S.D."/>
            <person name="Miyashita H."/>
            <person name="Page L."/>
            <person name="Ramakrishna P."/>
            <person name="Satoh S."/>
            <person name="Sattley W.M."/>
            <person name="Shimada Y."/>
            <person name="Taylor H.L."/>
            <person name="Tomo T."/>
            <person name="Tsuchiya T."/>
            <person name="Wang Z.T."/>
            <person name="Raymond J."/>
            <person name="Mimuro M."/>
            <person name="Blankenship R.E."/>
            <person name="Touchman J.W."/>
        </authorList>
    </citation>
    <scope>NUCLEOTIDE SEQUENCE [LARGE SCALE GENOMIC DNA]</scope>
    <source>
        <strain evidence="2">MBIC 11017</strain>
        <plasmid evidence="2">Plasmid pREB1</plasmid>
    </source>
</reference>
<protein>
    <submittedName>
        <fullName evidence="1">Uncharacterized protein</fullName>
    </submittedName>
</protein>
<dbReference type="EMBL" id="CP000838">
    <property type="protein sequence ID" value="ABW31449.1"/>
    <property type="molecule type" value="Genomic_DNA"/>
</dbReference>
<dbReference type="KEGG" id="amr:AM1_A0331"/>
<sequence>MLRKNRLFIRLIAWKHKIYKHQSNYFVVVVNSEATVNTNHS</sequence>
<dbReference type="AlphaFoldDB" id="A8ZKY1"/>
<evidence type="ECO:0000313" key="2">
    <source>
        <dbReference type="Proteomes" id="UP000000268"/>
    </source>
</evidence>
<accession>A8ZKY1</accession>
<gene>
    <name evidence="1" type="ordered locus">AM1_A0331</name>
</gene>